<dbReference type="Proteomes" id="UP001281147">
    <property type="component" value="Unassembled WGS sequence"/>
</dbReference>
<evidence type="ECO:0000313" key="2">
    <source>
        <dbReference type="Proteomes" id="UP001281147"/>
    </source>
</evidence>
<organism evidence="1 2">
    <name type="scientific">Vermiconidia calcicola</name>
    <dbReference type="NCBI Taxonomy" id="1690605"/>
    <lineage>
        <taxon>Eukaryota</taxon>
        <taxon>Fungi</taxon>
        <taxon>Dikarya</taxon>
        <taxon>Ascomycota</taxon>
        <taxon>Pezizomycotina</taxon>
        <taxon>Dothideomycetes</taxon>
        <taxon>Dothideomycetidae</taxon>
        <taxon>Mycosphaerellales</taxon>
        <taxon>Extremaceae</taxon>
        <taxon>Vermiconidia</taxon>
    </lineage>
</organism>
<dbReference type="EMBL" id="JAUTXU010000039">
    <property type="protein sequence ID" value="KAK3717005.1"/>
    <property type="molecule type" value="Genomic_DNA"/>
</dbReference>
<proteinExistence type="predicted"/>
<reference evidence="1" key="1">
    <citation type="submission" date="2023-07" db="EMBL/GenBank/DDBJ databases">
        <title>Black Yeasts Isolated from many extreme environments.</title>
        <authorList>
            <person name="Coleine C."/>
            <person name="Stajich J.E."/>
            <person name="Selbmann L."/>
        </authorList>
    </citation>
    <scope>NUCLEOTIDE SEQUENCE</scope>
    <source>
        <strain evidence="1">CCFEE 5714</strain>
    </source>
</reference>
<sequence length="590" mass="64834">MALSLSNFLVTLLLLLPAGLISGTNAATVNFDWNIGWVNANPDGVAERPVIGINGQWPIPLLNITKGDRVIVDLHNRLGNQSTSVHFHGFFQNGTNSMDGPVGVTQCDIPPGASMTYDFTVDQPGTYWYHSHTKGQYPDGWRGQLVVHDPENPYRDQFDEEIAFTLSDWYHDELTGLIAGFVHYTNPTGAEPVPNSALMNDTQNLTVPVEPGKTYFFRLTNVGAFAGQYFWIEGHTMRIIEVDGVYHEPAEADMIYLTAAQRYGFLVTMRDDSAANFAMVGSMDEDLFDVIPPGLNSNVTGWLMYDSAAPKPIPELLDAFDPFDDMDLVPENGLELFENVDHSFNLDMKMDNLGDGANYAFFNDVTYTTPIVPTLYSVLTAGDNATDPVVYGTYTNSYVLNKNDVVEIVLNNNDAGKHPFHLHGHNFQAVYRAPPGSGFYNSSQHHELPARPMRRDTLMVRPNSNFVIRFRADNPGVWLFHCHIDWHLVSGLVATMIEGPLDLQRGLIIPQNHYDVCRAGGTPFVGNAAGNTANVLDLTGQHESAPLLPSGFTARGIVALVFSCISAFLGMAVIAWYGAAPLGSAKLPSA</sequence>
<keyword evidence="2" id="KW-1185">Reference proteome</keyword>
<comment type="caution">
    <text evidence="1">The sequence shown here is derived from an EMBL/GenBank/DDBJ whole genome shotgun (WGS) entry which is preliminary data.</text>
</comment>
<name>A0ACC3NH82_9PEZI</name>
<protein>
    <submittedName>
        <fullName evidence="1">Uncharacterized protein</fullName>
    </submittedName>
</protein>
<evidence type="ECO:0000313" key="1">
    <source>
        <dbReference type="EMBL" id="KAK3717005.1"/>
    </source>
</evidence>
<accession>A0ACC3NH82</accession>
<gene>
    <name evidence="1" type="ORF">LTR37_006060</name>
</gene>